<evidence type="ECO:0000259" key="3">
    <source>
        <dbReference type="PROSITE" id="PS51186"/>
    </source>
</evidence>
<dbReference type="InterPro" id="IPR000182">
    <property type="entry name" value="GNAT_dom"/>
</dbReference>
<dbReference type="CDD" id="cd04301">
    <property type="entry name" value="NAT_SF"/>
    <property type="match status" value="1"/>
</dbReference>
<feature type="domain" description="N-acetyltransferase" evidence="3">
    <location>
        <begin position="5"/>
        <end position="169"/>
    </location>
</feature>
<dbReference type="Gene3D" id="3.40.630.30">
    <property type="match status" value="1"/>
</dbReference>
<dbReference type="SUPFAM" id="SSF55729">
    <property type="entry name" value="Acyl-CoA N-acyltransferases (Nat)"/>
    <property type="match status" value="1"/>
</dbReference>
<dbReference type="PANTHER" id="PTHR43877">
    <property type="entry name" value="AMINOALKYLPHOSPHONATE N-ACETYLTRANSFERASE-RELATED-RELATED"/>
    <property type="match status" value="1"/>
</dbReference>
<accession>A0A348HBE5</accession>
<keyword evidence="1 4" id="KW-0808">Transferase</keyword>
<keyword evidence="5" id="KW-1185">Reference proteome</keyword>
<evidence type="ECO:0000256" key="1">
    <source>
        <dbReference type="ARBA" id="ARBA00022679"/>
    </source>
</evidence>
<evidence type="ECO:0000256" key="2">
    <source>
        <dbReference type="ARBA" id="ARBA00023315"/>
    </source>
</evidence>
<dbReference type="InterPro" id="IPR050832">
    <property type="entry name" value="Bact_Acetyltransf"/>
</dbReference>
<dbReference type="Pfam" id="PF00583">
    <property type="entry name" value="Acetyltransf_1"/>
    <property type="match status" value="1"/>
</dbReference>
<dbReference type="STRING" id="1123510.GCA_000620025_00237"/>
<dbReference type="Proteomes" id="UP000267342">
    <property type="component" value="Chromosome"/>
</dbReference>
<dbReference type="EMBL" id="AP018933">
    <property type="protein sequence ID" value="BBG28947.1"/>
    <property type="molecule type" value="Genomic_DNA"/>
</dbReference>
<name>A0A348HBE5_9GAMM</name>
<dbReference type="OrthoDB" id="1821130at2"/>
<organism evidence="4 5">
    <name type="scientific">Zymobacter palmae</name>
    <dbReference type="NCBI Taxonomy" id="33074"/>
    <lineage>
        <taxon>Bacteria</taxon>
        <taxon>Pseudomonadati</taxon>
        <taxon>Pseudomonadota</taxon>
        <taxon>Gammaproteobacteria</taxon>
        <taxon>Oceanospirillales</taxon>
        <taxon>Halomonadaceae</taxon>
        <taxon>Zymobacter group</taxon>
        <taxon>Zymobacter</taxon>
    </lineage>
</organism>
<dbReference type="GO" id="GO:0016747">
    <property type="term" value="F:acyltransferase activity, transferring groups other than amino-acyl groups"/>
    <property type="evidence" value="ECO:0007669"/>
    <property type="project" value="InterPro"/>
</dbReference>
<evidence type="ECO:0000313" key="5">
    <source>
        <dbReference type="Proteomes" id="UP000267342"/>
    </source>
</evidence>
<dbReference type="AlphaFoldDB" id="A0A348HBE5"/>
<dbReference type="KEGG" id="zpl:ZBT109_0148"/>
<reference evidence="4 5" key="1">
    <citation type="submission" date="2018-09" db="EMBL/GenBank/DDBJ databases">
        <title>Zymobacter palmae IAM14233 (=T109) whole genome analysis.</title>
        <authorList>
            <person name="Yanase H."/>
        </authorList>
    </citation>
    <scope>NUCLEOTIDE SEQUENCE [LARGE SCALE GENOMIC DNA]</scope>
    <source>
        <strain evidence="4 5">IAM14233</strain>
    </source>
</reference>
<dbReference type="RefSeq" id="WP_051523649.1">
    <property type="nucleotide sequence ID" value="NZ_AP018933.1"/>
</dbReference>
<dbReference type="PROSITE" id="PS51186">
    <property type="entry name" value="GNAT"/>
    <property type="match status" value="1"/>
</dbReference>
<sequence>MSQTLHFRTAHQGDIPRLLTLINTAYQALIHEPWAEEIGMPDEPRATVDSLRSDLARTDGRIVVGEQEGHLVVCAWLGEEKDGAGYFGMFAVDPDCQGQGLGKKMLDEAVRWHAAAGRHAIRLGVIRPRRELMAWYNRQGFEYTGDSSSFDPGAGHAPVPLDVMEMPLAKYRHQACYR</sequence>
<proteinExistence type="predicted"/>
<dbReference type="InterPro" id="IPR016181">
    <property type="entry name" value="Acyl_CoA_acyltransferase"/>
</dbReference>
<protein>
    <submittedName>
        <fullName evidence="4">Histone acetyltransferase HPA2</fullName>
    </submittedName>
</protein>
<evidence type="ECO:0000313" key="4">
    <source>
        <dbReference type="EMBL" id="BBG28947.1"/>
    </source>
</evidence>
<keyword evidence="2" id="KW-0012">Acyltransferase</keyword>
<gene>
    <name evidence="4" type="ORF">ZBT109_0148</name>
</gene>
<dbReference type="PANTHER" id="PTHR43877:SF2">
    <property type="entry name" value="AMINOALKYLPHOSPHONATE N-ACETYLTRANSFERASE-RELATED"/>
    <property type="match status" value="1"/>
</dbReference>